<accession>A0A2T0A1Y2</accession>
<feature type="region of interest" description="Disordered" evidence="1">
    <location>
        <begin position="171"/>
        <end position="243"/>
    </location>
</feature>
<protein>
    <submittedName>
        <fullName evidence="2">Uncharacterized protein</fullName>
    </submittedName>
</protein>
<feature type="region of interest" description="Disordered" evidence="1">
    <location>
        <begin position="274"/>
        <end position="302"/>
    </location>
</feature>
<proteinExistence type="predicted"/>
<evidence type="ECO:0000256" key="1">
    <source>
        <dbReference type="SAM" id="MobiDB-lite"/>
    </source>
</evidence>
<sequence>MTEHPGGLLVADLIRTRRKLKESPRARGQGWRLCVRLRRPGVVCATVATRQEPCELVVRLTSSKDVPRAPPGEPASKSSLFPLISPARTNAALRNKCPVAEAKQRGACVQKGPLRCVLLRPRERSGVPPRLAMRLQKSCPAPPHEIVETAALRRRGIRKQRVLKTFFDRARKRSRRAKREEAAWSTERGSANERRKKTFATGGSGRGDSGWVGSKASRGAAATSSTSTRSAERGGGEEENAPARLVRNVESRLLVPCSSLEGLYKALDRLAQATAKCERQQGNEGEAGRGASEASRLDLPPG</sequence>
<name>A0A2T0A1Y2_RHOTO</name>
<dbReference type="Proteomes" id="UP000239560">
    <property type="component" value="Unassembled WGS sequence"/>
</dbReference>
<reference evidence="2 3" key="1">
    <citation type="journal article" date="2018" name="Elife">
        <title>Functional genomics of lipid metabolism in the oleaginous yeast Rhodosporidium toruloides.</title>
        <authorList>
            <person name="Coradetti S.T."/>
            <person name="Pinel D."/>
            <person name="Geiselman G."/>
            <person name="Ito M."/>
            <person name="Mondo S."/>
            <person name="Reilly M.C."/>
            <person name="Cheng Y.F."/>
            <person name="Bauer S."/>
            <person name="Grigoriev I."/>
            <person name="Gladden J.M."/>
            <person name="Simmons B.A."/>
            <person name="Brem R."/>
            <person name="Arkin A.P."/>
            <person name="Skerker J.M."/>
        </authorList>
    </citation>
    <scope>NUCLEOTIDE SEQUENCE [LARGE SCALE GENOMIC DNA]</scope>
    <source>
        <strain evidence="2 3">NBRC 0880</strain>
    </source>
</reference>
<dbReference type="AlphaFoldDB" id="A0A2T0A1Y2"/>
<feature type="compositionally biased region" description="Low complexity" evidence="1">
    <location>
        <begin position="211"/>
        <end position="229"/>
    </location>
</feature>
<dbReference type="EMBL" id="LCTV02000010">
    <property type="protein sequence ID" value="PRQ72001.1"/>
    <property type="molecule type" value="Genomic_DNA"/>
</dbReference>
<evidence type="ECO:0000313" key="2">
    <source>
        <dbReference type="EMBL" id="PRQ72001.1"/>
    </source>
</evidence>
<gene>
    <name evidence="2" type="ORF">AAT19DRAFT_9340</name>
</gene>
<evidence type="ECO:0000313" key="3">
    <source>
        <dbReference type="Proteomes" id="UP000239560"/>
    </source>
</evidence>
<comment type="caution">
    <text evidence="2">The sequence shown here is derived from an EMBL/GenBank/DDBJ whole genome shotgun (WGS) entry which is preliminary data.</text>
</comment>
<organism evidence="2 3">
    <name type="scientific">Rhodotorula toruloides</name>
    <name type="common">Yeast</name>
    <name type="synonym">Rhodosporidium toruloides</name>
    <dbReference type="NCBI Taxonomy" id="5286"/>
    <lineage>
        <taxon>Eukaryota</taxon>
        <taxon>Fungi</taxon>
        <taxon>Dikarya</taxon>
        <taxon>Basidiomycota</taxon>
        <taxon>Pucciniomycotina</taxon>
        <taxon>Microbotryomycetes</taxon>
        <taxon>Sporidiobolales</taxon>
        <taxon>Sporidiobolaceae</taxon>
        <taxon>Rhodotorula</taxon>
    </lineage>
</organism>